<comment type="pathway">
    <text evidence="8">Quinol/quinone metabolism; menaquinone biosynthesis; menaquinol from 1,4-dihydroxy-2-naphthoate: step 1/2.</text>
</comment>
<dbReference type="Pfam" id="PF01040">
    <property type="entry name" value="UbiA"/>
    <property type="match status" value="1"/>
</dbReference>
<comment type="similarity">
    <text evidence="8">Belongs to the MenA family. Type 1 subfamily.</text>
</comment>
<dbReference type="EC" id="2.5.1.74" evidence="8 9"/>
<organism evidence="10 11">
    <name type="scientific">Gleimia europaea ACS-120-V-Col10b</name>
    <dbReference type="NCBI Taxonomy" id="883069"/>
    <lineage>
        <taxon>Bacteria</taxon>
        <taxon>Bacillati</taxon>
        <taxon>Actinomycetota</taxon>
        <taxon>Actinomycetes</taxon>
        <taxon>Actinomycetales</taxon>
        <taxon>Actinomycetaceae</taxon>
        <taxon>Gleimia</taxon>
    </lineage>
</organism>
<dbReference type="PANTHER" id="PTHR13929:SF0">
    <property type="entry name" value="UBIA PRENYLTRANSFERASE DOMAIN-CONTAINING PROTEIN 1"/>
    <property type="match status" value="1"/>
</dbReference>
<proteinExistence type="inferred from homology"/>
<dbReference type="RefSeq" id="WP_016444208.1">
    <property type="nucleotide sequence ID" value="NZ_KE150266.1"/>
</dbReference>
<evidence type="ECO:0000256" key="9">
    <source>
        <dbReference type="NCBIfam" id="TIGR00751"/>
    </source>
</evidence>
<keyword evidence="11" id="KW-1185">Reference proteome</keyword>
<dbReference type="GO" id="GO:0005886">
    <property type="term" value="C:plasma membrane"/>
    <property type="evidence" value="ECO:0007669"/>
    <property type="project" value="UniProtKB-SubCell"/>
</dbReference>
<feature type="transmembrane region" description="Helical" evidence="8">
    <location>
        <begin position="20"/>
        <end position="39"/>
    </location>
</feature>
<comment type="subcellular location">
    <subcellularLocation>
        <location evidence="8">Cell membrane</location>
        <topology evidence="8">Multi-pass membrane protein</topology>
    </subcellularLocation>
    <subcellularLocation>
        <location evidence="1">Membrane</location>
        <topology evidence="1">Multi-pass membrane protein</topology>
    </subcellularLocation>
</comment>
<keyword evidence="2 8" id="KW-0474">Menaquinone biosynthesis</keyword>
<accession>A0A9W5REZ5</accession>
<keyword evidence="6 8" id="KW-1133">Transmembrane helix</keyword>
<evidence type="ECO:0000256" key="5">
    <source>
        <dbReference type="ARBA" id="ARBA00022692"/>
    </source>
</evidence>
<evidence type="ECO:0000313" key="10">
    <source>
        <dbReference type="EMBL" id="EPD31096.1"/>
    </source>
</evidence>
<evidence type="ECO:0000256" key="3">
    <source>
        <dbReference type="ARBA" id="ARBA00022475"/>
    </source>
</evidence>
<dbReference type="Gene3D" id="1.10.357.140">
    <property type="entry name" value="UbiA prenyltransferase"/>
    <property type="match status" value="1"/>
</dbReference>
<dbReference type="InterPro" id="IPR026046">
    <property type="entry name" value="UBIAD1"/>
</dbReference>
<dbReference type="InterPro" id="IPR000537">
    <property type="entry name" value="UbiA_prenyltransferase"/>
</dbReference>
<comment type="function">
    <text evidence="8">Conversion of 1,4-dihydroxy-2-naphthoate (DHNA) to demethylmenaquinone (DMK).</text>
</comment>
<comment type="caution">
    <text evidence="10">The sequence shown here is derived from an EMBL/GenBank/DDBJ whole genome shotgun (WGS) entry which is preliminary data.</text>
</comment>
<dbReference type="HAMAP" id="MF_01937">
    <property type="entry name" value="MenA_1"/>
    <property type="match status" value="1"/>
</dbReference>
<keyword evidence="4 8" id="KW-0808">Transferase</keyword>
<dbReference type="InterPro" id="IPR044878">
    <property type="entry name" value="UbiA_sf"/>
</dbReference>
<sequence length="293" mass="31003">MATFNDWLEGARLRTLPAAIAPVLIGIGAAHFLGGFSAARSILALEVALALQVGVNFSNDYSDGVRGTDAVRSGPPRLTGGGKTSPKVVLAAALGCFALAGVLGLVLLYISSQWWLLVPGVAAVAAAWFYTGGRTPYGYMGVGLSELFVFVFFGLMATVATTWVQIQVAPWWLWCAATGTGMLSIALLFVNNIRDIPTDSKTGKRTLPVRLGDRPSRFVYAWLLGIGVVMTGLGLVETRFVPAYLLVFAAPVLLISRKVLAGAKGRELLPILRNTGFLTLFTGLAVCVGLIVT</sequence>
<feature type="transmembrane region" description="Helical" evidence="8">
    <location>
        <begin position="218"/>
        <end position="236"/>
    </location>
</feature>
<protein>
    <recommendedName>
        <fullName evidence="8 9">1,4-dihydroxy-2-naphthoate octaprenyltransferase</fullName>
        <shortName evidence="8">DHNA-octaprenyltransferase</shortName>
        <ecNumber evidence="8 9">2.5.1.74</ecNumber>
    </recommendedName>
</protein>
<dbReference type="GO" id="GO:0042371">
    <property type="term" value="P:vitamin K biosynthetic process"/>
    <property type="evidence" value="ECO:0007669"/>
    <property type="project" value="TreeGrafter"/>
</dbReference>
<feature type="transmembrane region" description="Helical" evidence="8">
    <location>
        <begin position="171"/>
        <end position="190"/>
    </location>
</feature>
<dbReference type="OrthoDB" id="9767568at2"/>
<comment type="catalytic activity">
    <reaction evidence="8">
        <text>an all-trans-polyprenyl diphosphate + 1,4-dihydroxy-2-naphthoate + H(+) = a 2-demethylmenaquinol + CO2 + diphosphate</text>
        <dbReference type="Rhea" id="RHEA:26478"/>
        <dbReference type="Rhea" id="RHEA-COMP:9563"/>
        <dbReference type="Rhea" id="RHEA-COMP:9564"/>
        <dbReference type="ChEBI" id="CHEBI:11173"/>
        <dbReference type="ChEBI" id="CHEBI:15378"/>
        <dbReference type="ChEBI" id="CHEBI:16526"/>
        <dbReference type="ChEBI" id="CHEBI:33019"/>
        <dbReference type="ChEBI" id="CHEBI:55437"/>
        <dbReference type="ChEBI" id="CHEBI:58914"/>
        <dbReference type="EC" id="2.5.1.74"/>
    </reaction>
</comment>
<dbReference type="PIRSF" id="PIRSF005355">
    <property type="entry name" value="UBIAD1"/>
    <property type="match status" value="1"/>
</dbReference>
<evidence type="ECO:0000256" key="6">
    <source>
        <dbReference type="ARBA" id="ARBA00022989"/>
    </source>
</evidence>
<evidence type="ECO:0000313" key="11">
    <source>
        <dbReference type="Proteomes" id="UP000014387"/>
    </source>
</evidence>
<dbReference type="NCBIfam" id="TIGR00751">
    <property type="entry name" value="menA"/>
    <property type="match status" value="1"/>
</dbReference>
<keyword evidence="3 8" id="KW-1003">Cell membrane</keyword>
<feature type="transmembrane region" description="Helical" evidence="8">
    <location>
        <begin position="272"/>
        <end position="292"/>
    </location>
</feature>
<dbReference type="NCBIfam" id="NF004751">
    <property type="entry name" value="PRK06080.1-3"/>
    <property type="match status" value="1"/>
</dbReference>
<evidence type="ECO:0000256" key="7">
    <source>
        <dbReference type="ARBA" id="ARBA00023136"/>
    </source>
</evidence>
<feature type="transmembrane region" description="Helical" evidence="8">
    <location>
        <begin position="114"/>
        <end position="131"/>
    </location>
</feature>
<feature type="transmembrane region" description="Helical" evidence="8">
    <location>
        <begin position="242"/>
        <end position="260"/>
    </location>
</feature>
<dbReference type="GO" id="GO:0046428">
    <property type="term" value="F:1,4-dihydroxy-2-naphthoate polyprenyltransferase activity"/>
    <property type="evidence" value="ECO:0007669"/>
    <property type="project" value="UniProtKB-UniRule"/>
</dbReference>
<dbReference type="EMBL" id="AGWN01000001">
    <property type="protein sequence ID" value="EPD31096.1"/>
    <property type="molecule type" value="Genomic_DNA"/>
</dbReference>
<dbReference type="CDD" id="cd13962">
    <property type="entry name" value="PT_UbiA_UBIAD1"/>
    <property type="match status" value="1"/>
</dbReference>
<evidence type="ECO:0000256" key="2">
    <source>
        <dbReference type="ARBA" id="ARBA00022428"/>
    </source>
</evidence>
<reference evidence="10 11" key="1">
    <citation type="submission" date="2013-05" db="EMBL/GenBank/DDBJ databases">
        <title>The Genome Sequence of Actinomyces europaeus ACS-120-V-COL10B.</title>
        <authorList>
            <consortium name="The Broad Institute Genomics Platform"/>
            <person name="Earl A."/>
            <person name="Ward D."/>
            <person name="Feldgarden M."/>
            <person name="Gevers D."/>
            <person name="Saerens B."/>
            <person name="Vaneechoutte M."/>
            <person name="Walker B."/>
            <person name="Young S."/>
            <person name="Zeng Q."/>
            <person name="Gargeya S."/>
            <person name="Fitzgerald M."/>
            <person name="Haas B."/>
            <person name="Abouelleil A."/>
            <person name="Allen A.W."/>
            <person name="Alvarado L."/>
            <person name="Arachchi H.M."/>
            <person name="Berlin A.M."/>
            <person name="Chapman S.B."/>
            <person name="Gainer-Dewar J."/>
            <person name="Goldberg J."/>
            <person name="Griggs A."/>
            <person name="Gujja S."/>
            <person name="Hansen M."/>
            <person name="Howarth C."/>
            <person name="Imamovic A."/>
            <person name="Ireland A."/>
            <person name="Larimer J."/>
            <person name="McCowan C."/>
            <person name="Murphy C."/>
            <person name="Pearson M."/>
            <person name="Poon T.W."/>
            <person name="Priest M."/>
            <person name="Roberts A."/>
            <person name="Saif S."/>
            <person name="Shea T."/>
            <person name="Sisk P."/>
            <person name="Sykes S."/>
            <person name="Wortman J."/>
            <person name="Nusbaum C."/>
            <person name="Birren B."/>
        </authorList>
    </citation>
    <scope>NUCLEOTIDE SEQUENCE [LARGE SCALE GENOMIC DNA]</scope>
    <source>
        <strain evidence="10 11">ACS-120-V-Col10b</strain>
    </source>
</reference>
<gene>
    <name evidence="8" type="primary">menA</name>
    <name evidence="10" type="ORF">HMPREF9238_00856</name>
</gene>
<evidence type="ECO:0000256" key="8">
    <source>
        <dbReference type="HAMAP-Rule" id="MF_01937"/>
    </source>
</evidence>
<name>A0A9W5REZ5_9ACTO</name>
<dbReference type="GO" id="GO:0009234">
    <property type="term" value="P:menaquinone biosynthetic process"/>
    <property type="evidence" value="ECO:0007669"/>
    <property type="project" value="UniProtKB-UniRule"/>
</dbReference>
<dbReference type="AlphaFoldDB" id="A0A9W5REZ5"/>
<keyword evidence="7 8" id="KW-0472">Membrane</keyword>
<evidence type="ECO:0000256" key="4">
    <source>
        <dbReference type="ARBA" id="ARBA00022679"/>
    </source>
</evidence>
<feature type="transmembrane region" description="Helical" evidence="8">
    <location>
        <begin position="88"/>
        <end position="108"/>
    </location>
</feature>
<dbReference type="InterPro" id="IPR004657">
    <property type="entry name" value="MenA"/>
</dbReference>
<feature type="transmembrane region" description="Helical" evidence="8">
    <location>
        <begin position="143"/>
        <end position="165"/>
    </location>
</feature>
<keyword evidence="5 8" id="KW-0812">Transmembrane</keyword>
<evidence type="ECO:0000256" key="1">
    <source>
        <dbReference type="ARBA" id="ARBA00004141"/>
    </source>
</evidence>
<dbReference type="PANTHER" id="PTHR13929">
    <property type="entry name" value="1,4-DIHYDROXY-2-NAPHTHOATE OCTAPRENYLTRANSFERASE"/>
    <property type="match status" value="1"/>
</dbReference>
<dbReference type="Proteomes" id="UP000014387">
    <property type="component" value="Unassembled WGS sequence"/>
</dbReference>